<reference evidence="1 2" key="1">
    <citation type="journal article" date="2013" name="Front. Microbiol.">
        <title>Comparative genomic analyses of the cyanobacterium, Lyngbya aestuarii BL J, a powerful hydrogen producer.</title>
        <authorList>
            <person name="Kothari A."/>
            <person name="Vaughn M."/>
            <person name="Garcia-Pichel F."/>
        </authorList>
    </citation>
    <scope>NUCLEOTIDE SEQUENCE [LARGE SCALE GENOMIC DNA]</scope>
    <source>
        <strain evidence="1 2">BL J</strain>
    </source>
</reference>
<evidence type="ECO:0000313" key="2">
    <source>
        <dbReference type="Proteomes" id="UP000017127"/>
    </source>
</evidence>
<sequence length="55" mass="6545">MKTYQNFHHINNDFLEIKPRELEVLDVLIHFSDWMLLGVTRQGTNPQLCVQFSNI</sequence>
<dbReference type="Proteomes" id="UP000017127">
    <property type="component" value="Unassembled WGS sequence"/>
</dbReference>
<proteinExistence type="predicted"/>
<protein>
    <submittedName>
        <fullName evidence="1">Uncharacterized protein</fullName>
    </submittedName>
</protein>
<keyword evidence="2" id="KW-1185">Reference proteome</keyword>
<name>U7QI22_9CYAN</name>
<evidence type="ECO:0000313" key="1">
    <source>
        <dbReference type="EMBL" id="ERT06735.1"/>
    </source>
</evidence>
<organism evidence="1 2">
    <name type="scientific">Lyngbya aestuarii BL J</name>
    <dbReference type="NCBI Taxonomy" id="1348334"/>
    <lineage>
        <taxon>Bacteria</taxon>
        <taxon>Bacillati</taxon>
        <taxon>Cyanobacteriota</taxon>
        <taxon>Cyanophyceae</taxon>
        <taxon>Oscillatoriophycideae</taxon>
        <taxon>Oscillatoriales</taxon>
        <taxon>Microcoleaceae</taxon>
        <taxon>Lyngbya</taxon>
    </lineage>
</organism>
<comment type="caution">
    <text evidence="1">The sequence shown here is derived from an EMBL/GenBank/DDBJ whole genome shotgun (WGS) entry which is preliminary data.</text>
</comment>
<accession>U7QI22</accession>
<gene>
    <name evidence="1" type="ORF">M595_3288</name>
</gene>
<dbReference type="RefSeq" id="WP_023067022.1">
    <property type="nucleotide sequence ID" value="NZ_AUZM01000031.1"/>
</dbReference>
<dbReference type="EMBL" id="AUZM01000031">
    <property type="protein sequence ID" value="ERT06735.1"/>
    <property type="molecule type" value="Genomic_DNA"/>
</dbReference>
<dbReference type="AlphaFoldDB" id="U7QI22"/>